<dbReference type="Proteomes" id="UP000484988">
    <property type="component" value="Unassembled WGS sequence"/>
</dbReference>
<accession>A0A6A0B6G2</accession>
<reference evidence="1 2" key="1">
    <citation type="submission" date="2020-02" db="EMBL/GenBank/DDBJ databases">
        <title>Whole Genome Shotgun Sequence of Streptomyces sp. strain CWH03.</title>
        <authorList>
            <person name="Dohra H."/>
            <person name="Kodani S."/>
            <person name="Yamamura H."/>
        </authorList>
    </citation>
    <scope>NUCLEOTIDE SEQUENCE [LARGE SCALE GENOMIC DNA]</scope>
    <source>
        <strain evidence="1 2">CWH03</strain>
    </source>
</reference>
<proteinExistence type="predicted"/>
<keyword evidence="2" id="KW-1185">Reference proteome</keyword>
<name>A0A6A0B6G2_9ACTN</name>
<gene>
    <name evidence="1" type="ORF">SCWH03_55620</name>
</gene>
<evidence type="ECO:0000313" key="2">
    <source>
        <dbReference type="Proteomes" id="UP000484988"/>
    </source>
</evidence>
<dbReference type="EMBL" id="BLLG01000026">
    <property type="protein sequence ID" value="GFH39297.1"/>
    <property type="molecule type" value="Genomic_DNA"/>
</dbReference>
<sequence>MHPRIYGRKAIDDLGTIGSRAFVHVRGRGGGDVAVLMAHDGRRLREGPS</sequence>
<organism evidence="1 2">
    <name type="scientific">Streptomyces pacificus</name>
    <dbReference type="NCBI Taxonomy" id="2705029"/>
    <lineage>
        <taxon>Bacteria</taxon>
        <taxon>Bacillati</taxon>
        <taxon>Actinomycetota</taxon>
        <taxon>Actinomycetes</taxon>
        <taxon>Kitasatosporales</taxon>
        <taxon>Streptomycetaceae</taxon>
        <taxon>Streptomyces</taxon>
    </lineage>
</organism>
<comment type="caution">
    <text evidence="1">The sequence shown here is derived from an EMBL/GenBank/DDBJ whole genome shotgun (WGS) entry which is preliminary data.</text>
</comment>
<dbReference type="AlphaFoldDB" id="A0A6A0B6G2"/>
<protein>
    <submittedName>
        <fullName evidence="1">Uncharacterized protein</fullName>
    </submittedName>
</protein>
<evidence type="ECO:0000313" key="1">
    <source>
        <dbReference type="EMBL" id="GFH39297.1"/>
    </source>
</evidence>